<feature type="region of interest" description="Disordered" evidence="1">
    <location>
        <begin position="41"/>
        <end position="61"/>
    </location>
</feature>
<feature type="compositionally biased region" description="Polar residues" evidence="1">
    <location>
        <begin position="175"/>
        <end position="187"/>
    </location>
</feature>
<dbReference type="AlphaFoldDB" id="V5BMX1"/>
<reference evidence="2 3" key="1">
    <citation type="journal article" date="2014" name="Genome Announc.">
        <title>Trypanosoma cruzi Clone Dm28c Draft Genome Sequence.</title>
        <authorList>
            <person name="Grisard E.C."/>
            <person name="Teixeira S.M."/>
            <person name="de Almeida L.G."/>
            <person name="Stoco P.H."/>
            <person name="Gerber A.L."/>
            <person name="Talavera-Lopez C."/>
            <person name="Lima O.C."/>
            <person name="Andersson B."/>
            <person name="de Vasconcelos A.T."/>
        </authorList>
    </citation>
    <scope>NUCLEOTIDE SEQUENCE [LARGE SCALE GENOMIC DNA]</scope>
    <source>
        <strain evidence="2 3">Dm28c</strain>
    </source>
</reference>
<feature type="compositionally biased region" description="Acidic residues" evidence="1">
    <location>
        <begin position="417"/>
        <end position="429"/>
    </location>
</feature>
<proteinExistence type="predicted"/>
<dbReference type="VEuPathDB" id="TriTrypDB:TCDM_03764"/>
<organism evidence="2 3">
    <name type="scientific">Trypanosoma cruzi Dm28c</name>
    <dbReference type="NCBI Taxonomy" id="1416333"/>
    <lineage>
        <taxon>Eukaryota</taxon>
        <taxon>Discoba</taxon>
        <taxon>Euglenozoa</taxon>
        <taxon>Kinetoplastea</taxon>
        <taxon>Metakinetoplastina</taxon>
        <taxon>Trypanosomatida</taxon>
        <taxon>Trypanosomatidae</taxon>
        <taxon>Trypanosoma</taxon>
        <taxon>Schizotrypanum</taxon>
    </lineage>
</organism>
<evidence type="ECO:0000313" key="2">
    <source>
        <dbReference type="EMBL" id="ESS67512.1"/>
    </source>
</evidence>
<feature type="region of interest" description="Disordered" evidence="1">
    <location>
        <begin position="134"/>
        <end position="190"/>
    </location>
</feature>
<evidence type="ECO:0000256" key="1">
    <source>
        <dbReference type="SAM" id="MobiDB-lite"/>
    </source>
</evidence>
<accession>V5BMX1</accession>
<dbReference type="Proteomes" id="UP000017861">
    <property type="component" value="Unassembled WGS sequence"/>
</dbReference>
<evidence type="ECO:0000313" key="3">
    <source>
        <dbReference type="Proteomes" id="UP000017861"/>
    </source>
</evidence>
<name>V5BMX1_TRYCR</name>
<feature type="region of interest" description="Disordered" evidence="1">
    <location>
        <begin position="399"/>
        <end position="438"/>
    </location>
</feature>
<dbReference type="OrthoDB" id="245225at2759"/>
<dbReference type="EMBL" id="AYLP01000030">
    <property type="protein sequence ID" value="ESS67512.1"/>
    <property type="molecule type" value="Genomic_DNA"/>
</dbReference>
<sequence>MSNDTAPGYTIVDASESFHLIDPETGLSMTSRCVRDTAAQSSVRMAEGAEGEPQAETPVSTVSRSAWSMLATTQVDEAGGTVPAASAAGQSPSFSEIRGLESASPSHGEQLAVESINNGEYLSSVFSRLTQIKQHHNHHNDADNDEDDEDDGKNKDNAPQRPVPLYAAEIMPASENKSNTATPTLASSREKESAMNAVLRAQLAEADRKNVYYMRLYEQSRDELDNLHQTMSLLLHGDNENEFIERLGGGNANLGQGREEWHGQRTEQQHFLNRPSWLQQFLRVIGFEAAYPAPICCRHDWCGGRCPSSNPVAVDGENYRTSGWKRDFSYAKWHARHGRAALAMESLLLAISSDEFDAWRSLLVEDPNWNRLRGIDRQRWYCLVAVKLCELLDKRNSRRRNLPAKSPSEQCGASCPMEEDMNEEGDNDGQEARQEVPTDQRVPLTADLLAPFLRRMSWFYAVEKQSDKERVAAAEAEAAGTLSGGMTPPSHEAIGAALEDLLLASIATFPHSAVLFYLLASMRAIQGRQEESLHLLGEVIRLDPSHLLHEECNPH</sequence>
<gene>
    <name evidence="2" type="ORF">TCDM_03764</name>
</gene>
<protein>
    <submittedName>
        <fullName evidence="2">Uncharacterized protein</fullName>
    </submittedName>
</protein>
<comment type="caution">
    <text evidence="2">The sequence shown here is derived from an EMBL/GenBank/DDBJ whole genome shotgun (WGS) entry which is preliminary data.</text>
</comment>
<feature type="region of interest" description="Disordered" evidence="1">
    <location>
        <begin position="82"/>
        <end position="108"/>
    </location>
</feature>